<dbReference type="GeneID" id="70240235"/>
<feature type="signal peptide" evidence="2">
    <location>
        <begin position="1"/>
        <end position="18"/>
    </location>
</feature>
<keyword evidence="4" id="KW-1185">Reference proteome</keyword>
<feature type="region of interest" description="Disordered" evidence="1">
    <location>
        <begin position="33"/>
        <end position="105"/>
    </location>
</feature>
<accession>A0AAD4KRF0</accession>
<comment type="caution">
    <text evidence="3">The sequence shown here is derived from an EMBL/GenBank/DDBJ whole genome shotgun (WGS) entry which is preliminary data.</text>
</comment>
<evidence type="ECO:0000313" key="3">
    <source>
        <dbReference type="EMBL" id="KAH8693947.1"/>
    </source>
</evidence>
<feature type="compositionally biased region" description="Pro residues" evidence="1">
    <location>
        <begin position="81"/>
        <end position="101"/>
    </location>
</feature>
<dbReference type="AlphaFoldDB" id="A0AAD4KRF0"/>
<gene>
    <name evidence="3" type="ORF">BGW36DRAFT_213184</name>
</gene>
<evidence type="ECO:0000313" key="4">
    <source>
        <dbReference type="Proteomes" id="UP001201262"/>
    </source>
</evidence>
<keyword evidence="2" id="KW-0732">Signal</keyword>
<proteinExistence type="predicted"/>
<reference evidence="3" key="1">
    <citation type="submission" date="2021-12" db="EMBL/GenBank/DDBJ databases">
        <title>Convergent genome expansion in fungi linked to evolution of root-endophyte symbiosis.</title>
        <authorList>
            <consortium name="DOE Joint Genome Institute"/>
            <person name="Ke Y.-H."/>
            <person name="Bonito G."/>
            <person name="Liao H.-L."/>
            <person name="Looney B."/>
            <person name="Rojas-Flechas A."/>
            <person name="Nash J."/>
            <person name="Hameed K."/>
            <person name="Schadt C."/>
            <person name="Martin F."/>
            <person name="Crous P.W."/>
            <person name="Miettinen O."/>
            <person name="Magnuson J.K."/>
            <person name="Labbe J."/>
            <person name="Jacobson D."/>
            <person name="Doktycz M.J."/>
            <person name="Veneault-Fourrey C."/>
            <person name="Kuo A."/>
            <person name="Mondo S."/>
            <person name="Calhoun S."/>
            <person name="Riley R."/>
            <person name="Ohm R."/>
            <person name="LaButti K."/>
            <person name="Andreopoulos B."/>
            <person name="Pangilinan J."/>
            <person name="Nolan M."/>
            <person name="Tritt A."/>
            <person name="Clum A."/>
            <person name="Lipzen A."/>
            <person name="Daum C."/>
            <person name="Barry K."/>
            <person name="Grigoriev I.V."/>
            <person name="Vilgalys R."/>
        </authorList>
    </citation>
    <scope>NUCLEOTIDE SEQUENCE</scope>
    <source>
        <strain evidence="3">PMI_201</strain>
    </source>
</reference>
<sequence>MKFTSTVTALIVTSAALALPFFPPTPAAVRRQLPSGFPGFPEPPFPFPEPSGSPEPSFPEPPFPGPPVPTPAAVRRQFPGFPEPPFPFPEPSGFPEPPVPTPAAVRRQFPRGSLNHLSHSRNLQDFLSLQSLLLPLSAVSYPRGSLDSLNHLSHSRHLLDPQSLPSRSLRPQLPLPHRQHRRTLLPDLVLFSRV</sequence>
<dbReference type="RefSeq" id="XP_046069617.1">
    <property type="nucleotide sequence ID" value="XM_046209948.1"/>
</dbReference>
<evidence type="ECO:0000256" key="1">
    <source>
        <dbReference type="SAM" id="MobiDB-lite"/>
    </source>
</evidence>
<organism evidence="3 4">
    <name type="scientific">Talaromyces proteolyticus</name>
    <dbReference type="NCBI Taxonomy" id="1131652"/>
    <lineage>
        <taxon>Eukaryota</taxon>
        <taxon>Fungi</taxon>
        <taxon>Dikarya</taxon>
        <taxon>Ascomycota</taxon>
        <taxon>Pezizomycotina</taxon>
        <taxon>Eurotiomycetes</taxon>
        <taxon>Eurotiomycetidae</taxon>
        <taxon>Eurotiales</taxon>
        <taxon>Trichocomaceae</taxon>
        <taxon>Talaromyces</taxon>
        <taxon>Talaromyces sect. Bacilispori</taxon>
    </lineage>
</organism>
<name>A0AAD4KRF0_9EURO</name>
<dbReference type="Proteomes" id="UP001201262">
    <property type="component" value="Unassembled WGS sequence"/>
</dbReference>
<feature type="chain" id="PRO_5042138690" evidence="2">
    <location>
        <begin position="19"/>
        <end position="194"/>
    </location>
</feature>
<protein>
    <submittedName>
        <fullName evidence="3">Uncharacterized protein</fullName>
    </submittedName>
</protein>
<dbReference type="EMBL" id="JAJTJA010000009">
    <property type="protein sequence ID" value="KAH8693947.1"/>
    <property type="molecule type" value="Genomic_DNA"/>
</dbReference>
<evidence type="ECO:0000256" key="2">
    <source>
        <dbReference type="SAM" id="SignalP"/>
    </source>
</evidence>
<feature type="compositionally biased region" description="Pro residues" evidence="1">
    <location>
        <begin position="40"/>
        <end position="70"/>
    </location>
</feature>